<dbReference type="AlphaFoldDB" id="A0A2N0USG5"/>
<protein>
    <submittedName>
        <fullName evidence="2">Uncharacterized protein</fullName>
    </submittedName>
</protein>
<gene>
    <name evidence="2" type="ORF">RBATCC27255_01099</name>
</gene>
<sequence>MKKKVIIIIAVVCVAIIAVVGTIFGVNAYNNYTIQQQTEQQVKSIDDTYSKFTKETDRAKKLVILSDFIKNKPSTSDEIKVEVLNSVEPKYNETLAKMQKFFTDDYDKTIKDNTIDSKTLKKTNDKKKLQSCIDNLEALKKTIDSEKSNVFYKKDIGNYDKKPDELISSYNDRITAIEKAEAEAKAKKEAEAKKKAEEKAKQEKKKQTESSNTNNTDNSYSDNTNSYSDSGNSYDNGDNNYSSNDSNYSSGNNYNYDSSNSSSGSSEKHYDSWYESEEGKSYFDESTGEAWDNNGNTWNYKDVQEWF</sequence>
<accession>A0A2N0USG5</accession>
<feature type="region of interest" description="Disordered" evidence="1">
    <location>
        <begin position="193"/>
        <end position="274"/>
    </location>
</feature>
<dbReference type="RefSeq" id="WP_147639968.1">
    <property type="nucleotide sequence ID" value="NZ_CABMMZ010000052.1"/>
</dbReference>
<reference evidence="2" key="1">
    <citation type="journal article" date="2018" name="Environ. Microbiol.">
        <title>Sporulation capability and amylosome conservation among diverse human colonic and rumen isolates of the keystone starch-degrader Ruminococcus bromii.</title>
        <authorList>
            <person name="Mukhopadhya I."/>
            <person name="Morais S."/>
            <person name="Laverde-Gomez J."/>
            <person name="Sheridan P.O."/>
            <person name="Walker A.W."/>
            <person name="Kelly W."/>
            <person name="Klieve A.V."/>
            <person name="Ouwerkerk D."/>
            <person name="Duncan S.H."/>
            <person name="Louis P."/>
            <person name="Koropatkin N."/>
            <person name="Cockburn D."/>
            <person name="Kibler R."/>
            <person name="Cooper P.J."/>
            <person name="Sandoval C."/>
            <person name="Crost E."/>
            <person name="Juge N."/>
            <person name="Bayer E.A."/>
            <person name="Flint H.J."/>
        </authorList>
    </citation>
    <scope>NUCLEOTIDE SEQUENCE [LARGE SCALE GENOMIC DNA]</scope>
    <source>
        <strain evidence="2">ATCC 27255</strain>
    </source>
</reference>
<proteinExistence type="predicted"/>
<feature type="compositionally biased region" description="Low complexity" evidence="1">
    <location>
        <begin position="210"/>
        <end position="265"/>
    </location>
</feature>
<comment type="caution">
    <text evidence="2">The sequence shown here is derived from an EMBL/GenBank/DDBJ whole genome shotgun (WGS) entry which is preliminary data.</text>
</comment>
<feature type="compositionally biased region" description="Basic and acidic residues" evidence="1">
    <location>
        <begin position="193"/>
        <end position="208"/>
    </location>
</feature>
<organism evidence="2 3">
    <name type="scientific">Ruminococcus bromii</name>
    <dbReference type="NCBI Taxonomy" id="40518"/>
    <lineage>
        <taxon>Bacteria</taxon>
        <taxon>Bacillati</taxon>
        <taxon>Bacillota</taxon>
        <taxon>Clostridia</taxon>
        <taxon>Eubacteriales</taxon>
        <taxon>Oscillospiraceae</taxon>
        <taxon>Ruminococcus</taxon>
    </lineage>
</organism>
<keyword evidence="3" id="KW-1185">Reference proteome</keyword>
<evidence type="ECO:0000313" key="3">
    <source>
        <dbReference type="Proteomes" id="UP000233425"/>
    </source>
</evidence>
<name>A0A2N0USG5_9FIRM</name>
<dbReference type="Proteomes" id="UP000233425">
    <property type="component" value="Unassembled WGS sequence"/>
</dbReference>
<evidence type="ECO:0000256" key="1">
    <source>
        <dbReference type="SAM" id="MobiDB-lite"/>
    </source>
</evidence>
<evidence type="ECO:0000313" key="2">
    <source>
        <dbReference type="EMBL" id="PKD29916.1"/>
    </source>
</evidence>
<dbReference type="EMBL" id="NNSR01000052">
    <property type="protein sequence ID" value="PKD29916.1"/>
    <property type="molecule type" value="Genomic_DNA"/>
</dbReference>